<organism evidence="2 3">
    <name type="scientific">Ureibacillus aquaedulcis</name>
    <dbReference type="NCBI Taxonomy" id="3058421"/>
    <lineage>
        <taxon>Bacteria</taxon>
        <taxon>Bacillati</taxon>
        <taxon>Bacillota</taxon>
        <taxon>Bacilli</taxon>
        <taxon>Bacillales</taxon>
        <taxon>Caryophanaceae</taxon>
        <taxon>Ureibacillus</taxon>
    </lineage>
</organism>
<dbReference type="RefSeq" id="WP_301137311.1">
    <property type="nucleotide sequence ID" value="NZ_JAUHTQ010000003.1"/>
</dbReference>
<name>A0ABT8GNP6_9BACL</name>
<sequence length="81" mass="9379">MNQSITLYSTAMCPVCAMVREFLTDLNIEYKEINVDLHPIEMLKLIGKTRRFSVPQTNINGYWIFGFDPVRILEVLNADVK</sequence>
<dbReference type="PANTHER" id="PTHR34386:SF1">
    <property type="entry name" value="GLUTAREDOXIN-LIKE PROTEIN NRDH"/>
    <property type="match status" value="1"/>
</dbReference>
<dbReference type="InterPro" id="IPR051548">
    <property type="entry name" value="Grx-like_ET"/>
</dbReference>
<protein>
    <submittedName>
        <fullName evidence="2">Glutaredoxin family protein</fullName>
    </submittedName>
</protein>
<proteinExistence type="predicted"/>
<dbReference type="Gene3D" id="3.40.30.10">
    <property type="entry name" value="Glutaredoxin"/>
    <property type="match status" value="1"/>
</dbReference>
<feature type="domain" description="Glutaredoxin" evidence="1">
    <location>
        <begin position="5"/>
        <end position="61"/>
    </location>
</feature>
<dbReference type="Proteomes" id="UP001172743">
    <property type="component" value="Unassembled WGS sequence"/>
</dbReference>
<dbReference type="EMBL" id="JAUHTQ010000003">
    <property type="protein sequence ID" value="MDN4493043.1"/>
    <property type="molecule type" value="Genomic_DNA"/>
</dbReference>
<evidence type="ECO:0000259" key="1">
    <source>
        <dbReference type="Pfam" id="PF00462"/>
    </source>
</evidence>
<evidence type="ECO:0000313" key="3">
    <source>
        <dbReference type="Proteomes" id="UP001172743"/>
    </source>
</evidence>
<dbReference type="PROSITE" id="PS51354">
    <property type="entry name" value="GLUTAREDOXIN_2"/>
    <property type="match status" value="1"/>
</dbReference>
<reference evidence="2" key="1">
    <citation type="submission" date="2023-07" db="EMBL/GenBank/DDBJ databases">
        <title>Ureibacillus sp. isolated from freshwater well.</title>
        <authorList>
            <person name="Kirdat K."/>
            <person name="Bhatt A."/>
            <person name="Teware R."/>
            <person name="Bhavsar Y."/>
            <person name="Yadav A."/>
        </authorList>
    </citation>
    <scope>NUCLEOTIDE SEQUENCE</scope>
    <source>
        <strain evidence="2">BA0131</strain>
    </source>
</reference>
<gene>
    <name evidence="2" type="ORF">QYB95_05770</name>
</gene>
<dbReference type="CDD" id="cd02976">
    <property type="entry name" value="NrdH"/>
    <property type="match status" value="1"/>
</dbReference>
<dbReference type="SUPFAM" id="SSF52833">
    <property type="entry name" value="Thioredoxin-like"/>
    <property type="match status" value="1"/>
</dbReference>
<comment type="caution">
    <text evidence="2">The sequence shown here is derived from an EMBL/GenBank/DDBJ whole genome shotgun (WGS) entry which is preliminary data.</text>
</comment>
<dbReference type="Pfam" id="PF00462">
    <property type="entry name" value="Glutaredoxin"/>
    <property type="match status" value="1"/>
</dbReference>
<evidence type="ECO:0000313" key="2">
    <source>
        <dbReference type="EMBL" id="MDN4493043.1"/>
    </source>
</evidence>
<accession>A0ABT8GNP6</accession>
<dbReference type="PANTHER" id="PTHR34386">
    <property type="entry name" value="GLUTAREDOXIN"/>
    <property type="match status" value="1"/>
</dbReference>
<keyword evidence="3" id="KW-1185">Reference proteome</keyword>
<dbReference type="InterPro" id="IPR036249">
    <property type="entry name" value="Thioredoxin-like_sf"/>
</dbReference>
<dbReference type="InterPro" id="IPR002109">
    <property type="entry name" value="Glutaredoxin"/>
</dbReference>